<reference evidence="1" key="1">
    <citation type="submission" date="2023-03" db="EMBL/GenBank/DDBJ databases">
        <title>Massive genome expansion in bonnet fungi (Mycena s.s.) driven by repeated elements and novel gene families across ecological guilds.</title>
        <authorList>
            <consortium name="Lawrence Berkeley National Laboratory"/>
            <person name="Harder C.B."/>
            <person name="Miyauchi S."/>
            <person name="Viragh M."/>
            <person name="Kuo A."/>
            <person name="Thoen E."/>
            <person name="Andreopoulos B."/>
            <person name="Lu D."/>
            <person name="Skrede I."/>
            <person name="Drula E."/>
            <person name="Henrissat B."/>
            <person name="Morin E."/>
            <person name="Kohler A."/>
            <person name="Barry K."/>
            <person name="LaButti K."/>
            <person name="Morin E."/>
            <person name="Salamov A."/>
            <person name="Lipzen A."/>
            <person name="Mereny Z."/>
            <person name="Hegedus B."/>
            <person name="Baldrian P."/>
            <person name="Stursova M."/>
            <person name="Weitz H."/>
            <person name="Taylor A."/>
            <person name="Grigoriev I.V."/>
            <person name="Nagy L.G."/>
            <person name="Martin F."/>
            <person name="Kauserud H."/>
        </authorList>
    </citation>
    <scope>NUCLEOTIDE SEQUENCE</scope>
    <source>
        <strain evidence="1">CBHHK002</strain>
    </source>
</reference>
<dbReference type="EMBL" id="JARIHO010000001">
    <property type="protein sequence ID" value="KAJ7368753.1"/>
    <property type="molecule type" value="Genomic_DNA"/>
</dbReference>
<keyword evidence="2" id="KW-1185">Reference proteome</keyword>
<name>A0AAD7F6Q5_9AGAR</name>
<evidence type="ECO:0000313" key="1">
    <source>
        <dbReference type="EMBL" id="KAJ7368753.1"/>
    </source>
</evidence>
<accession>A0AAD7F6Q5</accession>
<dbReference type="Gene3D" id="1.20.1280.50">
    <property type="match status" value="1"/>
</dbReference>
<evidence type="ECO:0008006" key="3">
    <source>
        <dbReference type="Google" id="ProtNLM"/>
    </source>
</evidence>
<dbReference type="AlphaFoldDB" id="A0AAD7F6Q5"/>
<comment type="caution">
    <text evidence="1">The sequence shown here is derived from an EMBL/GenBank/DDBJ whole genome shotgun (WGS) entry which is preliminary data.</text>
</comment>
<sequence length="456" mass="50587">MPDTAIRPQASVLASSIARQQLLLDGMQTRLRKLQSTIVYPILTLPPEIISEIFIHCLPVKRLGESDVVNPKEAPLLLTQVCGAWRDIAISTPELWSAFDVEIGWPEPNLLDMGETWLKRARERPLSIKLASCGLLSDIDHIDRFVTTLWGRSRKIRALELRVSVEDFDVIDTPVHHDFGILQKLSFHLQRGLGGSAIDREPLALFRNAPVLSEVLISEVPPSLITLPWHQLTKFTGEIYTITECLEALRLMPNLIHCAFAAFDSSPSSPTTPRSFSFSNAVVTQNDLKLFTHPTVQHLELFGATSDSALRANSACLLGFLTLPALETLEIRGVEDYDKVVLDSFLSRSAPPLRKLSVRPDESQKDGTDLCLSHAFTTLPLTDLEVWYPKSSPVQIAEMGTSITSRRYSGDCAKLRSVRVVSGSRCTFSEADLLPFKQLKASGMDIHVGPEDESVV</sequence>
<dbReference type="Proteomes" id="UP001218218">
    <property type="component" value="Unassembled WGS sequence"/>
</dbReference>
<gene>
    <name evidence="1" type="ORF">DFH08DRAFT_32650</name>
</gene>
<dbReference type="InterPro" id="IPR036047">
    <property type="entry name" value="F-box-like_dom_sf"/>
</dbReference>
<organism evidence="1 2">
    <name type="scientific">Mycena albidolilacea</name>
    <dbReference type="NCBI Taxonomy" id="1033008"/>
    <lineage>
        <taxon>Eukaryota</taxon>
        <taxon>Fungi</taxon>
        <taxon>Dikarya</taxon>
        <taxon>Basidiomycota</taxon>
        <taxon>Agaricomycotina</taxon>
        <taxon>Agaricomycetes</taxon>
        <taxon>Agaricomycetidae</taxon>
        <taxon>Agaricales</taxon>
        <taxon>Marasmiineae</taxon>
        <taxon>Mycenaceae</taxon>
        <taxon>Mycena</taxon>
    </lineage>
</organism>
<evidence type="ECO:0000313" key="2">
    <source>
        <dbReference type="Proteomes" id="UP001218218"/>
    </source>
</evidence>
<proteinExistence type="predicted"/>
<dbReference type="SUPFAM" id="SSF81383">
    <property type="entry name" value="F-box domain"/>
    <property type="match status" value="1"/>
</dbReference>
<protein>
    <recommendedName>
        <fullName evidence="3">F-box domain-containing protein</fullName>
    </recommendedName>
</protein>